<dbReference type="RefSeq" id="WP_015234552.1">
    <property type="nucleotide sequence ID" value="NC_019793.1"/>
</dbReference>
<evidence type="ECO:0000256" key="3">
    <source>
        <dbReference type="ARBA" id="ARBA00022827"/>
    </source>
</evidence>
<dbReference type="PRINTS" id="PR00368">
    <property type="entry name" value="FADPNR"/>
</dbReference>
<feature type="domain" description="Pyridine nucleotide-disulphide oxidoreductase dimerisation" evidence="11">
    <location>
        <begin position="374"/>
        <end position="487"/>
    </location>
</feature>
<dbReference type="PANTHER" id="PTHR43014:SF2">
    <property type="entry name" value="MERCURIC REDUCTASE"/>
    <property type="match status" value="1"/>
</dbReference>
<dbReference type="SUPFAM" id="SSF51905">
    <property type="entry name" value="FAD/NAD(P)-binding domain"/>
    <property type="match status" value="1"/>
</dbReference>
<feature type="binding site" evidence="8">
    <location>
        <begin position="200"/>
        <end position="207"/>
    </location>
    <ligand>
        <name>NAD(+)</name>
        <dbReference type="ChEBI" id="CHEBI:57540"/>
    </ligand>
</feature>
<feature type="binding site" evidence="8">
    <location>
        <begin position="334"/>
        <end position="337"/>
    </location>
    <ligand>
        <name>FAD</name>
        <dbReference type="ChEBI" id="CHEBI:57692"/>
    </ligand>
</feature>
<evidence type="ECO:0000256" key="7">
    <source>
        <dbReference type="ARBA" id="ARBA00023284"/>
    </source>
</evidence>
<evidence type="ECO:0000256" key="6">
    <source>
        <dbReference type="ARBA" id="ARBA00023157"/>
    </source>
</evidence>
<comment type="similarity">
    <text evidence="1 10">Belongs to the class-I pyridine nucleotide-disulfide oxidoreductase family.</text>
</comment>
<dbReference type="eggNOG" id="COG1249">
    <property type="taxonomic scope" value="Bacteria"/>
</dbReference>
<dbReference type="SUPFAM" id="SSF55424">
    <property type="entry name" value="FAD/NAD-linked reductases, dimerisation (C-terminal) domain"/>
    <property type="match status" value="1"/>
</dbReference>
<keyword evidence="4" id="KW-0521">NADP</keyword>
<evidence type="ECO:0000256" key="5">
    <source>
        <dbReference type="ARBA" id="ARBA00023002"/>
    </source>
</evidence>
<dbReference type="PATRIC" id="fig|937777.3.peg.659"/>
<evidence type="ECO:0000313" key="14">
    <source>
        <dbReference type="Proteomes" id="UP000010467"/>
    </source>
</evidence>
<dbReference type="AlphaFoldDB" id="K9ZZ95"/>
<keyword evidence="13" id="KW-0670">Pyruvate</keyword>
<dbReference type="InterPro" id="IPR004099">
    <property type="entry name" value="Pyr_nucl-diS_OxRdtase_dimer"/>
</dbReference>
<dbReference type="GO" id="GO:0016668">
    <property type="term" value="F:oxidoreductase activity, acting on a sulfur group of donors, NAD(P) as acceptor"/>
    <property type="evidence" value="ECO:0007669"/>
    <property type="project" value="InterPro"/>
</dbReference>
<proteinExistence type="inferred from homology"/>
<dbReference type="InterPro" id="IPR023753">
    <property type="entry name" value="FAD/NAD-binding_dom"/>
</dbReference>
<feature type="binding site" evidence="8">
    <location>
        <position position="72"/>
    </location>
    <ligand>
        <name>FAD</name>
        <dbReference type="ChEBI" id="CHEBI:57692"/>
    </ligand>
</feature>
<sequence>MKREADTPPAAQWNVPCVLGDQTLRADVIVIGGGSAGLTAAQLAATARKRVMLVERDRLGGECLFTGCVPSKTLLALARRVHAAKTSESLGLASLGAPCWSSVRAALDRARLAFQEFDSPRAVQHSGVRVVNGEVRFVAPRTLEVQCGGHTHRLVGREFVLATGSEVVLPPVEGLTEVPYLTHESLFELPVQPGHLLILGGGAQGCEMAQAFVRLGSDVTLVHSGERLLPQSDPAASRALLRALEADGVRVHLKGHVERLERMPDGICAHLRGGAALEASHVLLATGKRPRVRGLGLEVIGAKFDEGGLKVNTRMRSVSCAYLSGAGDVVGSPMFTHGATGRGTLAGLGTLGVPGRLLARLRARASRASRAEDIPWVVFTDPEIAHWGMTEHEAVRRFGRRVTVVEYDLRRLDRAITEGEGGFVKLVALKGWLGTPLGLRILGAQAVSSRAGELIQLLSLPARLGVHPLRLALLSAPYPTFGDAVRQTYLGLFLRGHAFGRRRDGRGDGRGEA</sequence>
<dbReference type="Pfam" id="PF07992">
    <property type="entry name" value="Pyr_redox_2"/>
    <property type="match status" value="1"/>
</dbReference>
<evidence type="ECO:0000256" key="10">
    <source>
        <dbReference type="RuleBase" id="RU003691"/>
    </source>
</evidence>
<evidence type="ECO:0000256" key="2">
    <source>
        <dbReference type="ARBA" id="ARBA00022630"/>
    </source>
</evidence>
<dbReference type="Proteomes" id="UP000010467">
    <property type="component" value="Chromosome"/>
</dbReference>
<name>K9ZZ95_DEIPD</name>
<dbReference type="GO" id="GO:0003955">
    <property type="term" value="F:NAD(P)H dehydrogenase (quinone) activity"/>
    <property type="evidence" value="ECO:0007669"/>
    <property type="project" value="TreeGrafter"/>
</dbReference>
<dbReference type="PANTHER" id="PTHR43014">
    <property type="entry name" value="MERCURIC REDUCTASE"/>
    <property type="match status" value="1"/>
</dbReference>
<keyword evidence="7 10" id="KW-0676">Redox-active center</keyword>
<evidence type="ECO:0000259" key="12">
    <source>
        <dbReference type="Pfam" id="PF07992"/>
    </source>
</evidence>
<dbReference type="Gene3D" id="3.30.390.30">
    <property type="match status" value="1"/>
</dbReference>
<dbReference type="InterPro" id="IPR012999">
    <property type="entry name" value="Pyr_OxRdtase_I_AS"/>
</dbReference>
<evidence type="ECO:0000256" key="9">
    <source>
        <dbReference type="PIRSR" id="PIRSR000350-4"/>
    </source>
</evidence>
<evidence type="ECO:0000256" key="8">
    <source>
        <dbReference type="PIRSR" id="PIRSR000350-3"/>
    </source>
</evidence>
<organism evidence="13 14">
    <name type="scientific">Deinococcus peraridilitoris (strain DSM 19664 / LMG 22246 / CIP 109416 / KR-200)</name>
    <dbReference type="NCBI Taxonomy" id="937777"/>
    <lineage>
        <taxon>Bacteria</taxon>
        <taxon>Thermotogati</taxon>
        <taxon>Deinococcota</taxon>
        <taxon>Deinococci</taxon>
        <taxon>Deinococcales</taxon>
        <taxon>Deinococcaceae</taxon>
        <taxon>Deinococcus</taxon>
    </lineage>
</organism>
<feature type="binding site" evidence="8">
    <location>
        <position position="287"/>
    </location>
    <ligand>
        <name>NAD(+)</name>
        <dbReference type="ChEBI" id="CHEBI:57540"/>
    </ligand>
</feature>
<keyword evidence="14" id="KW-1185">Reference proteome</keyword>
<evidence type="ECO:0000259" key="11">
    <source>
        <dbReference type="Pfam" id="PF02852"/>
    </source>
</evidence>
<dbReference type="Gene3D" id="3.50.50.60">
    <property type="entry name" value="FAD/NAD(P)-binding domain"/>
    <property type="match status" value="2"/>
</dbReference>
<keyword evidence="5 10" id="KW-0560">Oxidoreductase</keyword>
<keyword evidence="3 8" id="KW-0274">FAD</keyword>
<dbReference type="PROSITE" id="PS00076">
    <property type="entry name" value="PYRIDINE_REDOX_1"/>
    <property type="match status" value="1"/>
</dbReference>
<comment type="cofactor">
    <cofactor evidence="8">
        <name>FAD</name>
        <dbReference type="ChEBI" id="CHEBI:57692"/>
    </cofactor>
    <text evidence="8">Binds 1 FAD per subunit.</text>
</comment>
<protein>
    <submittedName>
        <fullName evidence="13">Pyruvate/2-oxoglutarate dehydrogenase complex, dihydrolipoamide dehydrogenase component</fullName>
    </submittedName>
</protein>
<dbReference type="GO" id="GO:0050660">
    <property type="term" value="F:flavin adenine dinucleotide binding"/>
    <property type="evidence" value="ECO:0007669"/>
    <property type="project" value="TreeGrafter"/>
</dbReference>
<feature type="binding site" evidence="8">
    <location>
        <begin position="163"/>
        <end position="165"/>
    </location>
    <ligand>
        <name>FAD</name>
        <dbReference type="ChEBI" id="CHEBI:57692"/>
    </ligand>
</feature>
<feature type="domain" description="FAD/NAD(P)-binding" evidence="12">
    <location>
        <begin position="27"/>
        <end position="343"/>
    </location>
</feature>
<evidence type="ECO:0000256" key="4">
    <source>
        <dbReference type="ARBA" id="ARBA00022857"/>
    </source>
</evidence>
<keyword evidence="2 10" id="KW-0285">Flavoprotein</keyword>
<feature type="disulfide bond" description="Redox-active" evidence="9">
    <location>
        <begin position="63"/>
        <end position="68"/>
    </location>
</feature>
<dbReference type="STRING" id="937777.Deipe_0655"/>
<dbReference type="HOGENOM" id="CLU_016755_1_0_0"/>
<dbReference type="EMBL" id="CP003382">
    <property type="protein sequence ID" value="AFZ66242.1"/>
    <property type="molecule type" value="Genomic_DNA"/>
</dbReference>
<feature type="binding site" evidence="8">
    <location>
        <position position="328"/>
    </location>
    <ligand>
        <name>FAD</name>
        <dbReference type="ChEBI" id="CHEBI:57692"/>
    </ligand>
</feature>
<keyword evidence="8" id="KW-0547">Nucleotide-binding</keyword>
<accession>K9ZZ95</accession>
<evidence type="ECO:0000256" key="1">
    <source>
        <dbReference type="ARBA" id="ARBA00007532"/>
    </source>
</evidence>
<dbReference type="InterPro" id="IPR001100">
    <property type="entry name" value="Pyr_nuc-diS_OxRdtase"/>
</dbReference>
<keyword evidence="8" id="KW-0520">NAD</keyword>
<dbReference type="InterPro" id="IPR036188">
    <property type="entry name" value="FAD/NAD-bd_sf"/>
</dbReference>
<dbReference type="InterPro" id="IPR016156">
    <property type="entry name" value="FAD/NAD-linked_Rdtase_dimer_sf"/>
</dbReference>
<dbReference type="PRINTS" id="PR00411">
    <property type="entry name" value="PNDRDTASEI"/>
</dbReference>
<gene>
    <name evidence="13" type="ordered locus">Deipe_0655</name>
</gene>
<dbReference type="KEGG" id="dpd:Deipe_0655"/>
<reference evidence="14" key="1">
    <citation type="submission" date="2012-03" db="EMBL/GenBank/DDBJ databases">
        <title>Complete sequence of chromosome of Deinococcus peraridilitoris DSM 19664.</title>
        <authorList>
            <person name="Lucas S."/>
            <person name="Copeland A."/>
            <person name="Lapidus A."/>
            <person name="Glavina del Rio T."/>
            <person name="Dalin E."/>
            <person name="Tice H."/>
            <person name="Bruce D."/>
            <person name="Goodwin L."/>
            <person name="Pitluck S."/>
            <person name="Peters L."/>
            <person name="Mikhailova N."/>
            <person name="Lu M."/>
            <person name="Kyrpides N."/>
            <person name="Mavromatis K."/>
            <person name="Ivanova N."/>
            <person name="Brettin T."/>
            <person name="Detter J.C."/>
            <person name="Han C."/>
            <person name="Larimer F."/>
            <person name="Land M."/>
            <person name="Hauser L."/>
            <person name="Markowitz V."/>
            <person name="Cheng J.-F."/>
            <person name="Hugenholtz P."/>
            <person name="Woyke T."/>
            <person name="Wu D."/>
            <person name="Pukall R."/>
            <person name="Steenblock K."/>
            <person name="Brambilla E."/>
            <person name="Klenk H.-P."/>
            <person name="Eisen J.A."/>
        </authorList>
    </citation>
    <scope>NUCLEOTIDE SEQUENCE [LARGE SCALE GENOMIC DNA]</scope>
    <source>
        <strain evidence="14">DSM 19664 / LMG 22246 / CIP 109416 / KR-200</strain>
    </source>
</reference>
<keyword evidence="6" id="KW-1015">Disulfide bond</keyword>
<dbReference type="Pfam" id="PF02852">
    <property type="entry name" value="Pyr_redox_dim"/>
    <property type="match status" value="1"/>
</dbReference>
<dbReference type="PIRSF" id="PIRSF000350">
    <property type="entry name" value="Mercury_reductase_MerA"/>
    <property type="match status" value="1"/>
</dbReference>
<evidence type="ECO:0000313" key="13">
    <source>
        <dbReference type="EMBL" id="AFZ66242.1"/>
    </source>
</evidence>